<sequence>MFFLHIFIFVWLCFATYEAKTIKKAEANLLEPGHQLDNWQGKWFPQAPGEPHISKVLISTTATTPPTTPKPKIKDSWPGKWFPYAPGEPHIPQVLIASATKTTIKPNLKVKDDWTGKWFPFGPNEPHIVPMSNQLPKNEQKIENSAGKWFTHGEKSSNFVCDDGKNNLSVDYDPNEVRENYNYLCISSNRRSFYPNMSREAILTEHFLPSAYMPPAKCLNESIEYSHQPATTGAFRPRPAVYGTYSYLPPQRYMRNLAEGAIVMLYHPCAFRGQVEELQKIVRNCLFRHLITPSIHLSEERPLAVLSWRHSLTMSVVDKKVVSQFIQKYAKLGPLAIDNLSRVVEVRDSYKESLVTEARLITNADDSELCGYLDQSM</sequence>
<keyword evidence="3" id="KW-1185">Reference proteome</keyword>
<dbReference type="EMBL" id="CH964062">
    <property type="protein sequence ID" value="EDW78739.1"/>
    <property type="molecule type" value="Genomic_DNA"/>
</dbReference>
<proteinExistence type="predicted"/>
<dbReference type="PANTHER" id="PTHR34179:SF1">
    <property type="entry name" value="TUMOR PROTEIN P53-INDUCIBLE PROTEIN 13"/>
    <property type="match status" value="1"/>
</dbReference>
<feature type="signal peptide" evidence="1">
    <location>
        <begin position="1"/>
        <end position="19"/>
    </location>
</feature>
<dbReference type="OrthoDB" id="5960270at2759"/>
<dbReference type="FunCoup" id="B4N300">
    <property type="interactions" value="181"/>
</dbReference>
<dbReference type="PhylomeDB" id="B4N300"/>
<dbReference type="eggNOG" id="ENOG502QWJX">
    <property type="taxonomic scope" value="Eukaryota"/>
</dbReference>
<dbReference type="InterPro" id="IPR021454">
    <property type="entry name" value="DUF3105"/>
</dbReference>
<gene>
    <name evidence="2" type="primary">Dwil\GK12539</name>
    <name evidence="2" type="ORF">Dwil_GK12539</name>
</gene>
<dbReference type="Proteomes" id="UP000007798">
    <property type="component" value="Unassembled WGS sequence"/>
</dbReference>
<feature type="chain" id="PRO_5002819157" evidence="1">
    <location>
        <begin position="20"/>
        <end position="377"/>
    </location>
</feature>
<organism evidence="2 3">
    <name type="scientific">Drosophila willistoni</name>
    <name type="common">Fruit fly</name>
    <dbReference type="NCBI Taxonomy" id="7260"/>
    <lineage>
        <taxon>Eukaryota</taxon>
        <taxon>Metazoa</taxon>
        <taxon>Ecdysozoa</taxon>
        <taxon>Arthropoda</taxon>
        <taxon>Hexapoda</taxon>
        <taxon>Insecta</taxon>
        <taxon>Pterygota</taxon>
        <taxon>Neoptera</taxon>
        <taxon>Endopterygota</taxon>
        <taxon>Diptera</taxon>
        <taxon>Brachycera</taxon>
        <taxon>Muscomorpha</taxon>
        <taxon>Ephydroidea</taxon>
        <taxon>Drosophilidae</taxon>
        <taxon>Drosophila</taxon>
        <taxon>Sophophora</taxon>
    </lineage>
</organism>
<dbReference type="PANTHER" id="PTHR34179">
    <property type="entry name" value="TUMOR PROTEIN P53-INDUCIBLE PROTEIN 13"/>
    <property type="match status" value="1"/>
</dbReference>
<dbReference type="AlphaFoldDB" id="B4N300"/>
<dbReference type="STRING" id="7260.B4N300"/>
<reference evidence="2 3" key="1">
    <citation type="journal article" date="2007" name="Nature">
        <title>Evolution of genes and genomes on the Drosophila phylogeny.</title>
        <authorList>
            <consortium name="Drosophila 12 Genomes Consortium"/>
            <person name="Clark A.G."/>
            <person name="Eisen M.B."/>
            <person name="Smith D.R."/>
            <person name="Bergman C.M."/>
            <person name="Oliver B."/>
            <person name="Markow T.A."/>
            <person name="Kaufman T.C."/>
            <person name="Kellis M."/>
            <person name="Gelbart W."/>
            <person name="Iyer V.N."/>
            <person name="Pollard D.A."/>
            <person name="Sackton T.B."/>
            <person name="Larracuente A.M."/>
            <person name="Singh N.D."/>
            <person name="Abad J.P."/>
            <person name="Abt D.N."/>
            <person name="Adryan B."/>
            <person name="Aguade M."/>
            <person name="Akashi H."/>
            <person name="Anderson W.W."/>
            <person name="Aquadro C.F."/>
            <person name="Ardell D.H."/>
            <person name="Arguello R."/>
            <person name="Artieri C.G."/>
            <person name="Barbash D.A."/>
            <person name="Barker D."/>
            <person name="Barsanti P."/>
            <person name="Batterham P."/>
            <person name="Batzoglou S."/>
            <person name="Begun D."/>
            <person name="Bhutkar A."/>
            <person name="Blanco E."/>
            <person name="Bosak S.A."/>
            <person name="Bradley R.K."/>
            <person name="Brand A.D."/>
            <person name="Brent M.R."/>
            <person name="Brooks A.N."/>
            <person name="Brown R.H."/>
            <person name="Butlin R.K."/>
            <person name="Caggese C."/>
            <person name="Calvi B.R."/>
            <person name="Bernardo de Carvalho A."/>
            <person name="Caspi A."/>
            <person name="Castrezana S."/>
            <person name="Celniker S.E."/>
            <person name="Chang J.L."/>
            <person name="Chapple C."/>
            <person name="Chatterji S."/>
            <person name="Chinwalla A."/>
            <person name="Civetta A."/>
            <person name="Clifton S.W."/>
            <person name="Comeron J.M."/>
            <person name="Costello J.C."/>
            <person name="Coyne J.A."/>
            <person name="Daub J."/>
            <person name="David R.G."/>
            <person name="Delcher A.L."/>
            <person name="Delehaunty K."/>
            <person name="Do C.B."/>
            <person name="Ebling H."/>
            <person name="Edwards K."/>
            <person name="Eickbush T."/>
            <person name="Evans J.D."/>
            <person name="Filipski A."/>
            <person name="Findeiss S."/>
            <person name="Freyhult E."/>
            <person name="Fulton L."/>
            <person name="Fulton R."/>
            <person name="Garcia A.C."/>
            <person name="Gardiner A."/>
            <person name="Garfield D.A."/>
            <person name="Garvin B.E."/>
            <person name="Gibson G."/>
            <person name="Gilbert D."/>
            <person name="Gnerre S."/>
            <person name="Godfrey J."/>
            <person name="Good R."/>
            <person name="Gotea V."/>
            <person name="Gravely B."/>
            <person name="Greenberg A.J."/>
            <person name="Griffiths-Jones S."/>
            <person name="Gross S."/>
            <person name="Guigo R."/>
            <person name="Gustafson E.A."/>
            <person name="Haerty W."/>
            <person name="Hahn M.W."/>
            <person name="Halligan D.L."/>
            <person name="Halpern A.L."/>
            <person name="Halter G.M."/>
            <person name="Han M.V."/>
            <person name="Heger A."/>
            <person name="Hillier L."/>
            <person name="Hinrichs A.S."/>
            <person name="Holmes I."/>
            <person name="Hoskins R.A."/>
            <person name="Hubisz M.J."/>
            <person name="Hultmark D."/>
            <person name="Huntley M.A."/>
            <person name="Jaffe D.B."/>
            <person name="Jagadeeshan S."/>
            <person name="Jeck W.R."/>
            <person name="Johnson J."/>
            <person name="Jones C.D."/>
            <person name="Jordan W.C."/>
            <person name="Karpen G.H."/>
            <person name="Kataoka E."/>
            <person name="Keightley P.D."/>
            <person name="Kheradpour P."/>
            <person name="Kirkness E.F."/>
            <person name="Koerich L.B."/>
            <person name="Kristiansen K."/>
            <person name="Kudrna D."/>
            <person name="Kulathinal R.J."/>
            <person name="Kumar S."/>
            <person name="Kwok R."/>
            <person name="Lander E."/>
            <person name="Langley C.H."/>
            <person name="Lapoint R."/>
            <person name="Lazzaro B.P."/>
            <person name="Lee S.J."/>
            <person name="Levesque L."/>
            <person name="Li R."/>
            <person name="Lin C.F."/>
            <person name="Lin M.F."/>
            <person name="Lindblad-Toh K."/>
            <person name="Llopart A."/>
            <person name="Long M."/>
            <person name="Low L."/>
            <person name="Lozovsky E."/>
            <person name="Lu J."/>
            <person name="Luo M."/>
            <person name="Machado C.A."/>
            <person name="Makalowski W."/>
            <person name="Marzo M."/>
            <person name="Matsuda M."/>
            <person name="Matzkin L."/>
            <person name="McAllister B."/>
            <person name="McBride C.S."/>
            <person name="McKernan B."/>
            <person name="McKernan K."/>
            <person name="Mendez-Lago M."/>
            <person name="Minx P."/>
            <person name="Mollenhauer M.U."/>
            <person name="Montooth K."/>
            <person name="Mount S.M."/>
            <person name="Mu X."/>
            <person name="Myers E."/>
            <person name="Negre B."/>
            <person name="Newfeld S."/>
            <person name="Nielsen R."/>
            <person name="Noor M.A."/>
            <person name="O'Grady P."/>
            <person name="Pachter L."/>
            <person name="Papaceit M."/>
            <person name="Parisi M.J."/>
            <person name="Parisi M."/>
            <person name="Parts L."/>
            <person name="Pedersen J.S."/>
            <person name="Pesole G."/>
            <person name="Phillippy A.M."/>
            <person name="Ponting C.P."/>
            <person name="Pop M."/>
            <person name="Porcelli D."/>
            <person name="Powell J.R."/>
            <person name="Prohaska S."/>
            <person name="Pruitt K."/>
            <person name="Puig M."/>
            <person name="Quesneville H."/>
            <person name="Ram K.R."/>
            <person name="Rand D."/>
            <person name="Rasmussen M.D."/>
            <person name="Reed L.K."/>
            <person name="Reenan R."/>
            <person name="Reily A."/>
            <person name="Remington K.A."/>
            <person name="Rieger T.T."/>
            <person name="Ritchie M.G."/>
            <person name="Robin C."/>
            <person name="Rogers Y.H."/>
            <person name="Rohde C."/>
            <person name="Rozas J."/>
            <person name="Rubenfield M.J."/>
            <person name="Ruiz A."/>
            <person name="Russo S."/>
            <person name="Salzberg S.L."/>
            <person name="Sanchez-Gracia A."/>
            <person name="Saranga D.J."/>
            <person name="Sato H."/>
            <person name="Schaeffer S.W."/>
            <person name="Schatz M.C."/>
            <person name="Schlenke T."/>
            <person name="Schwartz R."/>
            <person name="Segarra C."/>
            <person name="Singh R.S."/>
            <person name="Sirot L."/>
            <person name="Sirota M."/>
            <person name="Sisneros N.B."/>
            <person name="Smith C.D."/>
            <person name="Smith T.F."/>
            <person name="Spieth J."/>
            <person name="Stage D.E."/>
            <person name="Stark A."/>
            <person name="Stephan W."/>
            <person name="Strausberg R.L."/>
            <person name="Strempel S."/>
            <person name="Sturgill D."/>
            <person name="Sutton G."/>
            <person name="Sutton G.G."/>
            <person name="Tao W."/>
            <person name="Teichmann S."/>
            <person name="Tobari Y.N."/>
            <person name="Tomimura Y."/>
            <person name="Tsolas J.M."/>
            <person name="Valente V.L."/>
            <person name="Venter E."/>
            <person name="Venter J.C."/>
            <person name="Vicario S."/>
            <person name="Vieira F.G."/>
            <person name="Vilella A.J."/>
            <person name="Villasante A."/>
            <person name="Walenz B."/>
            <person name="Wang J."/>
            <person name="Wasserman M."/>
            <person name="Watts T."/>
            <person name="Wilson D."/>
            <person name="Wilson R.K."/>
            <person name="Wing R.A."/>
            <person name="Wolfner M.F."/>
            <person name="Wong A."/>
            <person name="Wong G.K."/>
            <person name="Wu C.I."/>
            <person name="Wu G."/>
            <person name="Yamamoto D."/>
            <person name="Yang H.P."/>
            <person name="Yang S.P."/>
            <person name="Yorke J.A."/>
            <person name="Yoshida K."/>
            <person name="Zdobnov E."/>
            <person name="Zhang P."/>
            <person name="Zhang Y."/>
            <person name="Zimin A.V."/>
            <person name="Baldwin J."/>
            <person name="Abdouelleil A."/>
            <person name="Abdulkadir J."/>
            <person name="Abebe A."/>
            <person name="Abera B."/>
            <person name="Abreu J."/>
            <person name="Acer S.C."/>
            <person name="Aftuck L."/>
            <person name="Alexander A."/>
            <person name="An P."/>
            <person name="Anderson E."/>
            <person name="Anderson S."/>
            <person name="Arachi H."/>
            <person name="Azer M."/>
            <person name="Bachantsang P."/>
            <person name="Barry A."/>
            <person name="Bayul T."/>
            <person name="Berlin A."/>
            <person name="Bessette D."/>
            <person name="Bloom T."/>
            <person name="Blye J."/>
            <person name="Boguslavskiy L."/>
            <person name="Bonnet C."/>
            <person name="Boukhgalter B."/>
            <person name="Bourzgui I."/>
            <person name="Brown A."/>
            <person name="Cahill P."/>
            <person name="Channer S."/>
            <person name="Cheshatsang Y."/>
            <person name="Chuda L."/>
            <person name="Citroen M."/>
            <person name="Collymore A."/>
            <person name="Cooke P."/>
            <person name="Costello M."/>
            <person name="D'Aco K."/>
            <person name="Daza R."/>
            <person name="De Haan G."/>
            <person name="DeGray S."/>
            <person name="DeMaso C."/>
            <person name="Dhargay N."/>
            <person name="Dooley K."/>
            <person name="Dooley E."/>
            <person name="Doricent M."/>
            <person name="Dorje P."/>
            <person name="Dorjee K."/>
            <person name="Dupes A."/>
            <person name="Elong R."/>
            <person name="Falk J."/>
            <person name="Farina A."/>
            <person name="Faro S."/>
            <person name="Ferguson D."/>
            <person name="Fisher S."/>
            <person name="Foley C.D."/>
            <person name="Franke A."/>
            <person name="Friedrich D."/>
            <person name="Gadbois L."/>
            <person name="Gearin G."/>
            <person name="Gearin C.R."/>
            <person name="Giannoukos G."/>
            <person name="Goode T."/>
            <person name="Graham J."/>
            <person name="Grandbois E."/>
            <person name="Grewal S."/>
            <person name="Gyaltsen K."/>
            <person name="Hafez N."/>
            <person name="Hagos B."/>
            <person name="Hall J."/>
            <person name="Henson C."/>
            <person name="Hollinger A."/>
            <person name="Honan T."/>
            <person name="Huard M.D."/>
            <person name="Hughes L."/>
            <person name="Hurhula B."/>
            <person name="Husby M.E."/>
            <person name="Kamat A."/>
            <person name="Kanga B."/>
            <person name="Kashin S."/>
            <person name="Khazanovich D."/>
            <person name="Kisner P."/>
            <person name="Lance K."/>
            <person name="Lara M."/>
            <person name="Lee W."/>
            <person name="Lennon N."/>
            <person name="Letendre F."/>
            <person name="LeVine R."/>
            <person name="Lipovsky A."/>
            <person name="Liu X."/>
            <person name="Liu J."/>
            <person name="Liu S."/>
            <person name="Lokyitsang T."/>
            <person name="Lokyitsang Y."/>
            <person name="Lubonja R."/>
            <person name="Lui A."/>
            <person name="MacDonald P."/>
            <person name="Magnisalis V."/>
            <person name="Maru K."/>
            <person name="Matthews C."/>
            <person name="McCusker W."/>
            <person name="McDonough S."/>
            <person name="Mehta T."/>
            <person name="Meldrim J."/>
            <person name="Meneus L."/>
            <person name="Mihai O."/>
            <person name="Mihalev A."/>
            <person name="Mihova T."/>
            <person name="Mittelman R."/>
            <person name="Mlenga V."/>
            <person name="Montmayeur A."/>
            <person name="Mulrain L."/>
            <person name="Navidi A."/>
            <person name="Naylor J."/>
            <person name="Negash T."/>
            <person name="Nguyen T."/>
            <person name="Nguyen N."/>
            <person name="Nicol R."/>
            <person name="Norbu C."/>
            <person name="Norbu N."/>
            <person name="Novod N."/>
            <person name="O'Neill B."/>
            <person name="Osman S."/>
            <person name="Markiewicz E."/>
            <person name="Oyono O.L."/>
            <person name="Patti C."/>
            <person name="Phunkhang P."/>
            <person name="Pierre F."/>
            <person name="Priest M."/>
            <person name="Raghuraman S."/>
            <person name="Rege F."/>
            <person name="Reyes R."/>
            <person name="Rise C."/>
            <person name="Rogov P."/>
            <person name="Ross K."/>
            <person name="Ryan E."/>
            <person name="Settipalli S."/>
            <person name="Shea T."/>
            <person name="Sherpa N."/>
            <person name="Shi L."/>
            <person name="Shih D."/>
            <person name="Sparrow T."/>
            <person name="Spaulding J."/>
            <person name="Stalker J."/>
            <person name="Stange-Thomann N."/>
            <person name="Stavropoulos S."/>
            <person name="Stone C."/>
            <person name="Strader C."/>
            <person name="Tesfaye S."/>
            <person name="Thomson T."/>
            <person name="Thoulutsang Y."/>
            <person name="Thoulutsang D."/>
            <person name="Topham K."/>
            <person name="Topping I."/>
            <person name="Tsamla T."/>
            <person name="Vassiliev H."/>
            <person name="Vo A."/>
            <person name="Wangchuk T."/>
            <person name="Wangdi T."/>
            <person name="Weiand M."/>
            <person name="Wilkinson J."/>
            <person name="Wilson A."/>
            <person name="Yadav S."/>
            <person name="Young G."/>
            <person name="Yu Q."/>
            <person name="Zembek L."/>
            <person name="Zhong D."/>
            <person name="Zimmer A."/>
            <person name="Zwirko Z."/>
            <person name="Jaffe D.B."/>
            <person name="Alvarez P."/>
            <person name="Brockman W."/>
            <person name="Butler J."/>
            <person name="Chin C."/>
            <person name="Gnerre S."/>
            <person name="Grabherr M."/>
            <person name="Kleber M."/>
            <person name="Mauceli E."/>
            <person name="MacCallum I."/>
        </authorList>
    </citation>
    <scope>NUCLEOTIDE SEQUENCE [LARGE SCALE GENOMIC DNA]</scope>
    <source>
        <strain evidence="3">Tucson 14030-0811.24</strain>
    </source>
</reference>
<dbReference type="Pfam" id="PF11303">
    <property type="entry name" value="DUF3105"/>
    <property type="match status" value="1"/>
</dbReference>
<evidence type="ECO:0000313" key="2">
    <source>
        <dbReference type="EMBL" id="EDW78739.1"/>
    </source>
</evidence>
<name>B4N300_DROWI</name>
<evidence type="ECO:0000313" key="3">
    <source>
        <dbReference type="Proteomes" id="UP000007798"/>
    </source>
</evidence>
<dbReference type="OMA" id="PAKCLNE"/>
<dbReference type="InParanoid" id="B4N300"/>
<accession>B4N300</accession>
<dbReference type="KEGG" id="dwi:6645001"/>
<evidence type="ECO:0000256" key="1">
    <source>
        <dbReference type="SAM" id="SignalP"/>
    </source>
</evidence>
<protein>
    <submittedName>
        <fullName evidence="2">Uncharacterized protein</fullName>
    </submittedName>
</protein>
<dbReference type="GO" id="GO:0005737">
    <property type="term" value="C:cytoplasm"/>
    <property type="evidence" value="ECO:0007669"/>
    <property type="project" value="TreeGrafter"/>
</dbReference>
<dbReference type="HOGENOM" id="CLU_067484_0_1_1"/>
<keyword evidence="1" id="KW-0732">Signal</keyword>